<keyword evidence="2" id="KW-0808">Transferase</keyword>
<dbReference type="InterPro" id="IPR021109">
    <property type="entry name" value="Peptidase_aspartic_dom_sf"/>
</dbReference>
<sequence length="1321" mass="149256">MASSSTDVVNVNQDGHRAGKHPRQEDVTAGDASTVLPMEVLPKFGQGIYTAIFRRRFHITVPGLCNAGGKKSLLVNTFAIEPFVLGWRNERPIANNLWPNYESFPYLLLDSINIRLSKFVPLMRTTHIGASTSDNVTFESSPYCMIANIGKGQYTDIELDARTYKDVKVELLKFGSVFSRFDRFHEINDVELLGMQGEYTYHRRLQNAPMRYYFENYRKGIHAPELSTLTLKRFPLDSHKSSFMGNLLNGWHPPTSDQPWLALAMPEGQNTAFRPARDCTRPATPNVTLRLTNTCPSAVNSDFSQPQLVIPLVSNKPLLELTLILLPDSGGSYTGGSEKHPATMDSYDPPNICTKTVSQDTPDMQPSTQGYWNPTTPYSNAHPPCSCYLHAQTTHLPTPLTPYDPATPFNQWFLVADLHLADYPGTTKMKALLSALPKDTRSWLLLKGISETSDYDYVKPTILSLMSVTEEPRDMSDFLQRERQPGESYAQFAMALQAILVEATGNRFSPADQEYLVSSCFIARAQPHSLQMQLKPLKHAGIIELIRAATNLSSIRDNPNHQETLPRPTNPTQPKSYPYRQHKPARAIQGKYESVRLFTLKPGNCPVLKVTIGSRAHKFLIDTGSAISIVKPGTLPARLRKRIDQKHTVIMEAANGSTFKSEGSVNLQFRLGNQQFQHRVYLSSVINGAGLLGMDFLGKHQSRILLDKGRLILDGTFELTLGRERPSLGSCAINTREPKTWKNTRAEKLLDELGNPPEEIKQFLIDNEDIFALEGEPTGRSNIIKHIIDTGDAKPVALRPRRTPTQYQEFVREEIANLLKNKIIRPSSSAWAAPIVVTKKKNGSLRLCMDYRKLNAVTKRDQYPMPRIDDGFDYLAGSQYFTTLDLRSGYWQVEVDPKSREKTAFVVPTGLYEFETMPFGLVNAPASFQRLMHQVLRDLTPTQCQVYLDDVIVFSHTITDHIARMKAIFTRLREAGLKLNPKKCKFLQTAVTYLGHTISKDGVHTDPEKTSKIHEWPTPRNAEEVRRFLGLAGYYRRFVKGFADIAKPLYNLQNKNSKFLWTEQCTTAFEELKQRLTSAPILAFPDLTNDRGTFILDTDASNTAVGAVLSQIQNGEEHPLAYASKTLSNSERNYCATKRELLAVKTFLQHFRHYLLGRKRKKRKQYLFIEEYEWDTMPTSTALEEAQQEIDSQVKSLQGLGFDLGQSTYISAAAQAAIIKGIVMSEKNIIDVYKYEALLNGVDFDKGTCTAQGWRWIQENEAAAKKLLPKDFNKHVTFDEFMRLDSNLDKWRAHVINQYTKNYMFTISSNGVTISQINHSS</sequence>
<evidence type="ECO:0000313" key="15">
    <source>
        <dbReference type="EMBL" id="VUZ56639.1"/>
    </source>
</evidence>
<dbReference type="Proteomes" id="UP000321570">
    <property type="component" value="Unassembled WGS sequence"/>
</dbReference>
<feature type="compositionally biased region" description="Polar residues" evidence="12">
    <location>
        <begin position="554"/>
        <end position="563"/>
    </location>
</feature>
<dbReference type="SUPFAM" id="SSF50630">
    <property type="entry name" value="Acid proteases"/>
    <property type="match status" value="1"/>
</dbReference>
<evidence type="ECO:0000256" key="1">
    <source>
        <dbReference type="ARBA" id="ARBA00022670"/>
    </source>
</evidence>
<dbReference type="CDD" id="cd00303">
    <property type="entry name" value="retropepsin_like"/>
    <property type="match status" value="1"/>
</dbReference>
<dbReference type="SUPFAM" id="SSF56672">
    <property type="entry name" value="DNA/RNA polymerases"/>
    <property type="match status" value="1"/>
</dbReference>
<keyword evidence="1" id="KW-0645">Protease</keyword>
<keyword evidence="11" id="KW-0511">Multifunctional enzyme</keyword>
<feature type="domain" description="Peptidase A2" evidence="13">
    <location>
        <begin position="617"/>
        <end position="696"/>
    </location>
</feature>
<keyword evidence="6" id="KW-0378">Hydrolase</keyword>
<evidence type="ECO:0000256" key="11">
    <source>
        <dbReference type="ARBA" id="ARBA00023268"/>
    </source>
</evidence>
<proteinExistence type="predicted"/>
<protein>
    <recommendedName>
        <fullName evidence="17">Reverse transcriptase domain-containing protein</fullName>
    </recommendedName>
</protein>
<dbReference type="Gene3D" id="3.10.10.10">
    <property type="entry name" value="HIV Type 1 Reverse Transcriptase, subunit A, domain 1"/>
    <property type="match status" value="1"/>
</dbReference>
<dbReference type="InterPro" id="IPR050951">
    <property type="entry name" value="Retrovirus_Pol_polyprotein"/>
</dbReference>
<dbReference type="Pfam" id="PF13975">
    <property type="entry name" value="gag-asp_proteas"/>
    <property type="match status" value="1"/>
</dbReference>
<dbReference type="InterPro" id="IPR000477">
    <property type="entry name" value="RT_dom"/>
</dbReference>
<evidence type="ECO:0000256" key="3">
    <source>
        <dbReference type="ARBA" id="ARBA00022695"/>
    </source>
</evidence>
<name>A0A564ZB92_HYMDI</name>
<keyword evidence="3" id="KW-0548">Nucleotidyltransferase</keyword>
<dbReference type="Gene3D" id="2.40.70.10">
    <property type="entry name" value="Acid Proteases"/>
    <property type="match status" value="1"/>
</dbReference>
<dbReference type="Pfam" id="PF19015">
    <property type="entry name" value="DUF5744"/>
    <property type="match status" value="1"/>
</dbReference>
<dbReference type="FunFam" id="3.30.70.270:FF:000020">
    <property type="entry name" value="Transposon Tf2-6 polyprotein-like Protein"/>
    <property type="match status" value="1"/>
</dbReference>
<evidence type="ECO:0000256" key="4">
    <source>
        <dbReference type="ARBA" id="ARBA00022722"/>
    </source>
</evidence>
<dbReference type="GO" id="GO:0006508">
    <property type="term" value="P:proteolysis"/>
    <property type="evidence" value="ECO:0007669"/>
    <property type="project" value="UniProtKB-KW"/>
</dbReference>
<evidence type="ECO:0000256" key="8">
    <source>
        <dbReference type="ARBA" id="ARBA00022884"/>
    </source>
</evidence>
<evidence type="ECO:0000259" key="13">
    <source>
        <dbReference type="PROSITE" id="PS50175"/>
    </source>
</evidence>
<dbReference type="FunFam" id="3.10.20.370:FF:000001">
    <property type="entry name" value="Retrovirus-related Pol polyprotein from transposon 17.6-like protein"/>
    <property type="match status" value="1"/>
</dbReference>
<dbReference type="GO" id="GO:0003964">
    <property type="term" value="F:RNA-directed DNA polymerase activity"/>
    <property type="evidence" value="ECO:0007669"/>
    <property type="project" value="UniProtKB-KW"/>
</dbReference>
<keyword evidence="10" id="KW-0695">RNA-directed DNA polymerase</keyword>
<dbReference type="Pfam" id="PF00078">
    <property type="entry name" value="RVT_1"/>
    <property type="match status" value="1"/>
</dbReference>
<accession>A0A564ZB92</accession>
<dbReference type="FunFam" id="3.10.10.10:FF:000007">
    <property type="entry name" value="Retrovirus-related Pol polyprotein from transposon 17.6-like Protein"/>
    <property type="match status" value="1"/>
</dbReference>
<keyword evidence="7" id="KW-0460">Magnesium</keyword>
<evidence type="ECO:0000256" key="2">
    <source>
        <dbReference type="ARBA" id="ARBA00022679"/>
    </source>
</evidence>
<dbReference type="Gene3D" id="3.30.70.270">
    <property type="match status" value="2"/>
</dbReference>
<dbReference type="InterPro" id="IPR044040">
    <property type="entry name" value="DUF5744"/>
</dbReference>
<dbReference type="GO" id="GO:0004519">
    <property type="term" value="F:endonuclease activity"/>
    <property type="evidence" value="ECO:0007669"/>
    <property type="project" value="UniProtKB-KW"/>
</dbReference>
<dbReference type="EMBL" id="CABIJS010000707">
    <property type="protein sequence ID" value="VUZ56639.1"/>
    <property type="molecule type" value="Genomic_DNA"/>
</dbReference>
<dbReference type="PROSITE" id="PS00141">
    <property type="entry name" value="ASP_PROTEASE"/>
    <property type="match status" value="1"/>
</dbReference>
<dbReference type="InterPro" id="IPR001995">
    <property type="entry name" value="Peptidase_A2_cat"/>
</dbReference>
<keyword evidence="5" id="KW-0255">Endonuclease</keyword>
<evidence type="ECO:0000256" key="10">
    <source>
        <dbReference type="ARBA" id="ARBA00022918"/>
    </source>
</evidence>
<feature type="region of interest" description="Disordered" evidence="12">
    <location>
        <begin position="1"/>
        <end position="29"/>
    </location>
</feature>
<dbReference type="CDD" id="cd01647">
    <property type="entry name" value="RT_LTR"/>
    <property type="match status" value="1"/>
</dbReference>
<keyword evidence="8" id="KW-0694">RNA-binding</keyword>
<dbReference type="PROSITE" id="PS50878">
    <property type="entry name" value="RT_POL"/>
    <property type="match status" value="1"/>
</dbReference>
<keyword evidence="9" id="KW-0229">DNA integration</keyword>
<dbReference type="GO" id="GO:0015074">
    <property type="term" value="P:DNA integration"/>
    <property type="evidence" value="ECO:0007669"/>
    <property type="project" value="UniProtKB-KW"/>
</dbReference>
<dbReference type="InterPro" id="IPR001969">
    <property type="entry name" value="Aspartic_peptidase_AS"/>
</dbReference>
<evidence type="ECO:0000313" key="16">
    <source>
        <dbReference type="Proteomes" id="UP000321570"/>
    </source>
</evidence>
<evidence type="ECO:0000259" key="14">
    <source>
        <dbReference type="PROSITE" id="PS50878"/>
    </source>
</evidence>
<feature type="compositionally biased region" description="Polar residues" evidence="12">
    <location>
        <begin position="1"/>
        <end position="13"/>
    </location>
</feature>
<dbReference type="GO" id="GO:0003723">
    <property type="term" value="F:RNA binding"/>
    <property type="evidence" value="ECO:0007669"/>
    <property type="project" value="UniProtKB-KW"/>
</dbReference>
<dbReference type="CDD" id="cd09274">
    <property type="entry name" value="RNase_HI_RT_Ty3"/>
    <property type="match status" value="1"/>
</dbReference>
<dbReference type="PROSITE" id="PS50175">
    <property type="entry name" value="ASP_PROT_RETROV"/>
    <property type="match status" value="1"/>
</dbReference>
<evidence type="ECO:0000256" key="12">
    <source>
        <dbReference type="SAM" id="MobiDB-lite"/>
    </source>
</evidence>
<dbReference type="GO" id="GO:0004190">
    <property type="term" value="F:aspartic-type endopeptidase activity"/>
    <property type="evidence" value="ECO:0007669"/>
    <property type="project" value="InterPro"/>
</dbReference>
<dbReference type="InterPro" id="IPR043502">
    <property type="entry name" value="DNA/RNA_pol_sf"/>
</dbReference>
<evidence type="ECO:0000256" key="6">
    <source>
        <dbReference type="ARBA" id="ARBA00022801"/>
    </source>
</evidence>
<evidence type="ECO:0000256" key="5">
    <source>
        <dbReference type="ARBA" id="ARBA00022759"/>
    </source>
</evidence>
<feature type="domain" description="Reverse transcriptase" evidence="14">
    <location>
        <begin position="819"/>
        <end position="998"/>
    </location>
</feature>
<dbReference type="Gene3D" id="3.10.20.370">
    <property type="match status" value="1"/>
</dbReference>
<reference evidence="15 16" key="1">
    <citation type="submission" date="2019-07" db="EMBL/GenBank/DDBJ databases">
        <authorList>
            <person name="Jastrzebski P J."/>
            <person name="Paukszto L."/>
            <person name="Jastrzebski P J."/>
        </authorList>
    </citation>
    <scope>NUCLEOTIDE SEQUENCE [LARGE SCALE GENOMIC DNA]</scope>
    <source>
        <strain evidence="15 16">WMS-il1</strain>
    </source>
</reference>
<feature type="region of interest" description="Disordered" evidence="12">
    <location>
        <begin position="554"/>
        <end position="581"/>
    </location>
</feature>
<dbReference type="PANTHER" id="PTHR37984:SF5">
    <property type="entry name" value="PROTEIN NYNRIN-LIKE"/>
    <property type="match status" value="1"/>
</dbReference>
<evidence type="ECO:0000256" key="7">
    <source>
        <dbReference type="ARBA" id="ARBA00022842"/>
    </source>
</evidence>
<gene>
    <name evidence="15" type="ORF">WMSIL1_LOCUS14241</name>
</gene>
<keyword evidence="16" id="KW-1185">Reference proteome</keyword>
<dbReference type="InterPro" id="IPR041577">
    <property type="entry name" value="RT_RNaseH_2"/>
</dbReference>
<evidence type="ECO:0000256" key="9">
    <source>
        <dbReference type="ARBA" id="ARBA00022908"/>
    </source>
</evidence>
<dbReference type="InterPro" id="IPR043128">
    <property type="entry name" value="Rev_trsase/Diguanyl_cyclase"/>
</dbReference>
<evidence type="ECO:0008006" key="17">
    <source>
        <dbReference type="Google" id="ProtNLM"/>
    </source>
</evidence>
<feature type="compositionally biased region" description="Basic and acidic residues" evidence="12">
    <location>
        <begin position="14"/>
        <end position="26"/>
    </location>
</feature>
<organism evidence="15 16">
    <name type="scientific">Hymenolepis diminuta</name>
    <name type="common">Rat tapeworm</name>
    <dbReference type="NCBI Taxonomy" id="6216"/>
    <lineage>
        <taxon>Eukaryota</taxon>
        <taxon>Metazoa</taxon>
        <taxon>Spiralia</taxon>
        <taxon>Lophotrochozoa</taxon>
        <taxon>Platyhelminthes</taxon>
        <taxon>Cestoda</taxon>
        <taxon>Eucestoda</taxon>
        <taxon>Cyclophyllidea</taxon>
        <taxon>Hymenolepididae</taxon>
        <taxon>Hymenolepis</taxon>
    </lineage>
</organism>
<keyword evidence="4" id="KW-0540">Nuclease</keyword>
<dbReference type="Pfam" id="PF17919">
    <property type="entry name" value="RT_RNaseH_2"/>
    <property type="match status" value="1"/>
</dbReference>
<dbReference type="PANTHER" id="PTHR37984">
    <property type="entry name" value="PROTEIN CBG26694"/>
    <property type="match status" value="1"/>
</dbReference>